<accession>A0AAJ5BGB5</accession>
<reference evidence="2 3" key="1">
    <citation type="submission" date="2016-10" db="EMBL/GenBank/DDBJ databases">
        <authorList>
            <person name="Varghese N."/>
            <person name="Submissions S."/>
        </authorList>
    </citation>
    <scope>NUCLEOTIDE SEQUENCE [LARGE SCALE GENOMIC DNA]</scope>
    <source>
        <strain evidence="2 3">DSM 5563</strain>
    </source>
</reference>
<dbReference type="Proteomes" id="UP000226420">
    <property type="component" value="Unassembled WGS sequence"/>
</dbReference>
<sequence>MKGCLKYWRYLVLIVVVVAGFFTWQWYSLKKEAEIAFNQNSVVAQYLGKVSVETIGLSAFAAQCQVGCEHYLVKLRGDKASAIAVADLTKGSTELSYAIMCLDNGENIALTRDAELIVDNSRESSCQ</sequence>
<proteinExistence type="predicted"/>
<dbReference type="RefSeq" id="WP_047780476.1">
    <property type="nucleotide sequence ID" value="NZ_FOLW01000002.1"/>
</dbReference>
<evidence type="ECO:0000313" key="3">
    <source>
        <dbReference type="Proteomes" id="UP000226420"/>
    </source>
</evidence>
<name>A0AAJ5BGB5_9GAMM</name>
<evidence type="ECO:0000313" key="2">
    <source>
        <dbReference type="EMBL" id="SFC35451.1"/>
    </source>
</evidence>
<evidence type="ECO:0008006" key="4">
    <source>
        <dbReference type="Google" id="ProtNLM"/>
    </source>
</evidence>
<comment type="caution">
    <text evidence="2">The sequence shown here is derived from an EMBL/GenBank/DDBJ whole genome shotgun (WGS) entry which is preliminary data.</text>
</comment>
<gene>
    <name evidence="2" type="ORF">SAMN02745723_102157</name>
</gene>
<evidence type="ECO:0000256" key="1">
    <source>
        <dbReference type="SAM" id="Phobius"/>
    </source>
</evidence>
<feature type="transmembrane region" description="Helical" evidence="1">
    <location>
        <begin position="7"/>
        <end position="27"/>
    </location>
</feature>
<keyword evidence="1" id="KW-0472">Membrane</keyword>
<dbReference type="EMBL" id="FOLW01000002">
    <property type="protein sequence ID" value="SFC35451.1"/>
    <property type="molecule type" value="Genomic_DNA"/>
</dbReference>
<dbReference type="AlphaFoldDB" id="A0AAJ5BGB5"/>
<keyword evidence="1" id="KW-0812">Transmembrane</keyword>
<protein>
    <recommendedName>
        <fullName evidence="4">Transmembrane protein</fullName>
    </recommendedName>
</protein>
<organism evidence="2 3">
    <name type="scientific">Pragia fontium DSM 5563 = ATCC 49100</name>
    <dbReference type="NCBI Taxonomy" id="1122977"/>
    <lineage>
        <taxon>Bacteria</taxon>
        <taxon>Pseudomonadati</taxon>
        <taxon>Pseudomonadota</taxon>
        <taxon>Gammaproteobacteria</taxon>
        <taxon>Enterobacterales</taxon>
        <taxon>Budviciaceae</taxon>
        <taxon>Pragia</taxon>
    </lineage>
</organism>
<keyword evidence="1" id="KW-1133">Transmembrane helix</keyword>